<dbReference type="InterPro" id="IPR036188">
    <property type="entry name" value="FAD/NAD-bd_sf"/>
</dbReference>
<evidence type="ECO:0000259" key="7">
    <source>
        <dbReference type="Pfam" id="PF01593"/>
    </source>
</evidence>
<dbReference type="InterPro" id="IPR001613">
    <property type="entry name" value="Flavin_amine_oxidase"/>
</dbReference>
<dbReference type="OrthoDB" id="7777654at2759"/>
<evidence type="ECO:0000256" key="6">
    <source>
        <dbReference type="RuleBase" id="RU362067"/>
    </source>
</evidence>
<dbReference type="PRINTS" id="PR00757">
    <property type="entry name" value="AMINEOXDASEF"/>
</dbReference>
<dbReference type="EC" id="1.4.3.-" evidence="6"/>
<feature type="binding site" evidence="5">
    <location>
        <begin position="73"/>
        <end position="74"/>
    </location>
    <ligand>
        <name>FAD</name>
        <dbReference type="ChEBI" id="CHEBI:57692"/>
    </ligand>
</feature>
<dbReference type="GO" id="GO:0097621">
    <property type="term" value="F:monoamine oxidase activity"/>
    <property type="evidence" value="ECO:0007669"/>
    <property type="project" value="UniProtKB-EC"/>
</dbReference>
<protein>
    <recommendedName>
        <fullName evidence="6">Amine oxidase</fullName>
        <ecNumber evidence="6">1.4.3.-</ecNumber>
    </recommendedName>
</protein>
<keyword evidence="3 6" id="KW-0560">Oxidoreductase</keyword>
<accession>A0A9X0B2N0</accession>
<evidence type="ECO:0000256" key="5">
    <source>
        <dbReference type="PIRSR" id="PIRSR601613-1"/>
    </source>
</evidence>
<keyword evidence="6" id="KW-0285">Flavoprotein</keyword>
<dbReference type="EMBL" id="JAPZBU010000009">
    <property type="protein sequence ID" value="KAJ5385881.1"/>
    <property type="molecule type" value="Genomic_DNA"/>
</dbReference>
<feature type="domain" description="Amine oxidase" evidence="7">
    <location>
        <begin position="54"/>
        <end position="492"/>
    </location>
</feature>
<keyword evidence="9" id="KW-1185">Reference proteome</keyword>
<proteinExistence type="inferred from homology"/>
<reference evidence="8" key="1">
    <citation type="submission" date="2022-12" db="EMBL/GenBank/DDBJ databases">
        <authorList>
            <person name="Petersen C."/>
        </authorList>
    </citation>
    <scope>NUCLEOTIDE SEQUENCE</scope>
    <source>
        <strain evidence="8">IBT 29677</strain>
    </source>
</reference>
<dbReference type="Pfam" id="PF01593">
    <property type="entry name" value="Amino_oxidase"/>
    <property type="match status" value="1"/>
</dbReference>
<comment type="caution">
    <text evidence="8">The sequence shown here is derived from an EMBL/GenBank/DDBJ whole genome shotgun (WGS) entry which is preliminary data.</text>
</comment>
<evidence type="ECO:0000256" key="1">
    <source>
        <dbReference type="ARBA" id="ARBA00001974"/>
    </source>
</evidence>
<dbReference type="AlphaFoldDB" id="A0A9X0B2N0"/>
<comment type="cofactor">
    <cofactor evidence="1 6">
        <name>FAD</name>
        <dbReference type="ChEBI" id="CHEBI:57692"/>
    </cofactor>
</comment>
<dbReference type="Gene3D" id="3.90.660.10">
    <property type="match status" value="2"/>
</dbReference>
<reference evidence="8" key="2">
    <citation type="journal article" date="2023" name="IMA Fungus">
        <title>Comparative genomic study of the Penicillium genus elucidates a diverse pangenome and 15 lateral gene transfer events.</title>
        <authorList>
            <person name="Petersen C."/>
            <person name="Sorensen T."/>
            <person name="Nielsen M.R."/>
            <person name="Sondergaard T.E."/>
            <person name="Sorensen J.L."/>
            <person name="Fitzpatrick D.A."/>
            <person name="Frisvad J.C."/>
            <person name="Nielsen K.L."/>
        </authorList>
    </citation>
    <scope>NUCLEOTIDE SEQUENCE</scope>
    <source>
        <strain evidence="8">IBT 29677</strain>
    </source>
</reference>
<dbReference type="PANTHER" id="PTHR43563:SF1">
    <property type="entry name" value="AMINE OXIDASE [FLAVIN-CONTAINING] B"/>
    <property type="match status" value="1"/>
</dbReference>
<evidence type="ECO:0000256" key="4">
    <source>
        <dbReference type="ARBA" id="ARBA00048448"/>
    </source>
</evidence>
<keyword evidence="6" id="KW-0274">FAD</keyword>
<dbReference type="GeneID" id="81372039"/>
<dbReference type="PANTHER" id="PTHR43563">
    <property type="entry name" value="AMINE OXIDASE"/>
    <property type="match status" value="1"/>
</dbReference>
<organism evidence="8 9">
    <name type="scientific">Penicillium cosmopolitanum</name>
    <dbReference type="NCBI Taxonomy" id="1131564"/>
    <lineage>
        <taxon>Eukaryota</taxon>
        <taxon>Fungi</taxon>
        <taxon>Dikarya</taxon>
        <taxon>Ascomycota</taxon>
        <taxon>Pezizomycotina</taxon>
        <taxon>Eurotiomycetes</taxon>
        <taxon>Eurotiomycetidae</taxon>
        <taxon>Eurotiales</taxon>
        <taxon>Aspergillaceae</taxon>
        <taxon>Penicillium</taxon>
    </lineage>
</organism>
<evidence type="ECO:0000313" key="8">
    <source>
        <dbReference type="EMBL" id="KAJ5385881.1"/>
    </source>
</evidence>
<feature type="binding site" evidence="5">
    <location>
        <position position="393"/>
    </location>
    <ligand>
        <name>substrate</name>
    </ligand>
</feature>
<evidence type="ECO:0000256" key="2">
    <source>
        <dbReference type="ARBA" id="ARBA00005995"/>
    </source>
</evidence>
<sequence length="549" mass="62215">MPYQKKTTDGYSWTRATGVRRGGLHCRGVVEPREKNTVPAGHIYDAIVIGAGYAGLMAAREMTDRGLTVLLLEARDRVGGRTYTTEEDGILYEMGGTWVTHHMAFLFKEMTRYGMDRDLTLTHHRGYENDYYTIDVPGATPRKLAHEEAGKIAARGWDIFINVDGENCRRICPLPHSQLDNILTDRKEVEQYDRISCRERYDAIKHLLTPEEAGVLMALLLHISGGTMENSSVWDMVRSHALMSYSSDNFGTIWTTFKLREGQSELAHRIFQDSVEHGLQYAFETPICEIIQRSNRQTQLLEVVTASGAIYKARQAVSTIPLNVLRTIKFDPPLSNKRQEALEIGHVNFMTKIHAEVEGPGLASWNGMKFPNLLMFGYGDGVTENGNAHIVGFGKDERSTYVPERHPEKTISAFQKMHPMTVKKMVFHNWVTDPWSRGGPAWWTPEYMSKYQDELQSRHGNVHFASADWANGWRAAIDGALEQGFLAAQGIIAEARQMAQSPFNPPNLDIRHHRHPLNLLSHCPFSDVRRRLLSELLWDDSALANIPKK</sequence>
<gene>
    <name evidence="8" type="ORF">N7509_008422</name>
</gene>
<dbReference type="RefSeq" id="XP_056483679.1">
    <property type="nucleotide sequence ID" value="XM_056633059.1"/>
</dbReference>
<dbReference type="SUPFAM" id="SSF51905">
    <property type="entry name" value="FAD/NAD(P)-binding domain"/>
    <property type="match status" value="1"/>
</dbReference>
<evidence type="ECO:0000256" key="3">
    <source>
        <dbReference type="ARBA" id="ARBA00023002"/>
    </source>
</evidence>
<name>A0A9X0B2N0_9EURO</name>
<dbReference type="Gene3D" id="3.50.50.60">
    <property type="entry name" value="FAD/NAD(P)-binding domain"/>
    <property type="match status" value="2"/>
</dbReference>
<comment type="catalytic activity">
    <reaction evidence="4">
        <text>a secondary aliphatic amine + O2 + H2O = a primary amine + an aldehyde + H2O2</text>
        <dbReference type="Rhea" id="RHEA:26414"/>
        <dbReference type="ChEBI" id="CHEBI:15377"/>
        <dbReference type="ChEBI" id="CHEBI:15379"/>
        <dbReference type="ChEBI" id="CHEBI:16240"/>
        <dbReference type="ChEBI" id="CHEBI:17478"/>
        <dbReference type="ChEBI" id="CHEBI:58855"/>
        <dbReference type="ChEBI" id="CHEBI:65296"/>
        <dbReference type="EC" id="1.4.3.4"/>
    </reaction>
</comment>
<dbReference type="InterPro" id="IPR050703">
    <property type="entry name" value="Flavin_MAO"/>
</dbReference>
<comment type="similarity">
    <text evidence="2 6">Belongs to the flavin monoamine oxidase family.</text>
</comment>
<dbReference type="Proteomes" id="UP001147747">
    <property type="component" value="Unassembled WGS sequence"/>
</dbReference>
<evidence type="ECO:0000313" key="9">
    <source>
        <dbReference type="Proteomes" id="UP001147747"/>
    </source>
</evidence>
<dbReference type="InterPro" id="IPR002937">
    <property type="entry name" value="Amino_oxidase"/>
</dbReference>